<accession>A0ABZ0QIA7</accession>
<dbReference type="Pfam" id="PF13237">
    <property type="entry name" value="Fer4_10"/>
    <property type="match status" value="1"/>
</dbReference>
<dbReference type="Gene3D" id="3.30.70.20">
    <property type="match status" value="2"/>
</dbReference>
<reference evidence="9 10" key="1">
    <citation type="submission" date="2023-11" db="EMBL/GenBank/DDBJ databases">
        <title>Plant-associative lifestyle of Vibrio porteresiae and its evolutionary dynamics.</title>
        <authorList>
            <person name="Rameshkumar N."/>
            <person name="Kirti K."/>
        </authorList>
    </citation>
    <scope>NUCLEOTIDE SEQUENCE [LARGE SCALE GENOMIC DNA]</scope>
    <source>
        <strain evidence="9 10">MSSRF30</strain>
    </source>
</reference>
<feature type="domain" description="4Fe-4S ferredoxin-type" evidence="8">
    <location>
        <begin position="34"/>
        <end position="64"/>
    </location>
</feature>
<evidence type="ECO:0000259" key="8">
    <source>
        <dbReference type="PROSITE" id="PS51379"/>
    </source>
</evidence>
<keyword evidence="7" id="KW-0411">Iron-sulfur</keyword>
<evidence type="ECO:0000256" key="2">
    <source>
        <dbReference type="ARBA" id="ARBA00022485"/>
    </source>
</evidence>
<keyword evidence="1" id="KW-0813">Transport</keyword>
<evidence type="ECO:0000313" key="9">
    <source>
        <dbReference type="EMBL" id="WPC75183.1"/>
    </source>
</evidence>
<evidence type="ECO:0000256" key="6">
    <source>
        <dbReference type="ARBA" id="ARBA00023004"/>
    </source>
</evidence>
<keyword evidence="2" id="KW-0004">4Fe-4S</keyword>
<dbReference type="Pfam" id="PF00037">
    <property type="entry name" value="Fer4"/>
    <property type="match status" value="1"/>
</dbReference>
<name>A0ABZ0QIA7_9VIBR</name>
<keyword evidence="3" id="KW-0479">Metal-binding</keyword>
<dbReference type="EMBL" id="CP138203">
    <property type="protein sequence ID" value="WPC75183.1"/>
    <property type="molecule type" value="Genomic_DNA"/>
</dbReference>
<dbReference type="SUPFAM" id="SSF54862">
    <property type="entry name" value="4Fe-4S ferredoxins"/>
    <property type="match status" value="1"/>
</dbReference>
<dbReference type="PANTHER" id="PTHR43687:SF6">
    <property type="entry name" value="L-ASPARTATE SEMIALDEHYDE SULFURTRANSFERASE IRON-SULFUR SUBUNIT"/>
    <property type="match status" value="1"/>
</dbReference>
<keyword evidence="5" id="KW-0249">Electron transport</keyword>
<evidence type="ECO:0000256" key="1">
    <source>
        <dbReference type="ARBA" id="ARBA00022448"/>
    </source>
</evidence>
<evidence type="ECO:0000256" key="4">
    <source>
        <dbReference type="ARBA" id="ARBA00022737"/>
    </source>
</evidence>
<keyword evidence="10" id="KW-1185">Reference proteome</keyword>
<protein>
    <submittedName>
        <fullName evidence="9">4Fe-4S binding protein</fullName>
    </submittedName>
</protein>
<evidence type="ECO:0000256" key="3">
    <source>
        <dbReference type="ARBA" id="ARBA00022723"/>
    </source>
</evidence>
<dbReference type="PROSITE" id="PS00198">
    <property type="entry name" value="4FE4S_FER_1"/>
    <property type="match status" value="1"/>
</dbReference>
<keyword evidence="6" id="KW-0408">Iron</keyword>
<evidence type="ECO:0000256" key="5">
    <source>
        <dbReference type="ARBA" id="ARBA00022982"/>
    </source>
</evidence>
<dbReference type="PANTHER" id="PTHR43687">
    <property type="entry name" value="ADENYLYLSULFATE REDUCTASE, BETA SUBUNIT"/>
    <property type="match status" value="1"/>
</dbReference>
<dbReference type="Proteomes" id="UP001304071">
    <property type="component" value="Chromosome 1"/>
</dbReference>
<proteinExistence type="predicted"/>
<gene>
    <name evidence="9" type="ORF">R8Z52_08285</name>
</gene>
<feature type="domain" description="4Fe-4S ferredoxin-type" evidence="8">
    <location>
        <begin position="65"/>
        <end position="94"/>
    </location>
</feature>
<keyword evidence="4" id="KW-0677">Repeat</keyword>
<dbReference type="PROSITE" id="PS51379">
    <property type="entry name" value="4FE4S_FER_2"/>
    <property type="match status" value="3"/>
</dbReference>
<dbReference type="RefSeq" id="WP_261895651.1">
    <property type="nucleotide sequence ID" value="NZ_AP024895.1"/>
</dbReference>
<dbReference type="InterPro" id="IPR017896">
    <property type="entry name" value="4Fe4S_Fe-S-bd"/>
</dbReference>
<dbReference type="InterPro" id="IPR017900">
    <property type="entry name" value="4Fe4S_Fe_S_CS"/>
</dbReference>
<organism evidence="9 10">
    <name type="scientific">Vibrio porteresiae DSM 19223</name>
    <dbReference type="NCBI Taxonomy" id="1123496"/>
    <lineage>
        <taxon>Bacteria</taxon>
        <taxon>Pseudomonadati</taxon>
        <taxon>Pseudomonadota</taxon>
        <taxon>Gammaproteobacteria</taxon>
        <taxon>Vibrionales</taxon>
        <taxon>Vibrionaceae</taxon>
        <taxon>Vibrio</taxon>
    </lineage>
</organism>
<sequence length="156" mass="16370">MTQFDPSRRALFRRLTSVPASLPSEVSFARPPHAKAEVDFLALCAQCGECLSACPTNALTLVQGFPVLSAPERCDSCMACTTACRHGALDKGGLTLRVTSQCSPALAIYCQSCQEQCASQAITIQAGHAAQIDAALCNGCAACIPSCDFNAIQILN</sequence>
<dbReference type="InterPro" id="IPR050572">
    <property type="entry name" value="Fe-S_Ferredoxin"/>
</dbReference>
<evidence type="ECO:0000256" key="7">
    <source>
        <dbReference type="ARBA" id="ARBA00023014"/>
    </source>
</evidence>
<feature type="domain" description="4Fe-4S ferredoxin-type" evidence="8">
    <location>
        <begin position="128"/>
        <end position="156"/>
    </location>
</feature>
<evidence type="ECO:0000313" key="10">
    <source>
        <dbReference type="Proteomes" id="UP001304071"/>
    </source>
</evidence>